<dbReference type="AlphaFoldDB" id="A0A7J6TG58"/>
<sequence>DAESLHPLYDVAVFSVCQQSCPLEGCGSQTVLVSLAAILPHIRIRSHLRQCERCTTKVVAHQRRGQAMVQRALQAPHGLGLLIFFTDGSLTESGKRGARVGAGAVKMSRTRKDCIKAALFP</sequence>
<dbReference type="Proteomes" id="UP000574390">
    <property type="component" value="Unassembled WGS sequence"/>
</dbReference>
<feature type="non-terminal residue" evidence="1">
    <location>
        <position position="1"/>
    </location>
</feature>
<accession>A0A7J6TG58</accession>
<proteinExistence type="predicted"/>
<comment type="caution">
    <text evidence="1">The sequence shown here is derived from an EMBL/GenBank/DDBJ whole genome shotgun (WGS) entry which is preliminary data.</text>
</comment>
<gene>
    <name evidence="1" type="ORF">FOZ62_002485</name>
</gene>
<evidence type="ECO:0000313" key="1">
    <source>
        <dbReference type="EMBL" id="KAF4744258.1"/>
    </source>
</evidence>
<dbReference type="EMBL" id="JABANM010007437">
    <property type="protein sequence ID" value="KAF4744258.1"/>
    <property type="molecule type" value="Genomic_DNA"/>
</dbReference>
<name>A0A7J6TG58_PEROL</name>
<evidence type="ECO:0000313" key="2">
    <source>
        <dbReference type="Proteomes" id="UP000574390"/>
    </source>
</evidence>
<reference evidence="1 2" key="1">
    <citation type="submission" date="2020-04" db="EMBL/GenBank/DDBJ databases">
        <title>Perkinsus olseni comparative genomics.</title>
        <authorList>
            <person name="Bogema D.R."/>
        </authorList>
    </citation>
    <scope>NUCLEOTIDE SEQUENCE [LARGE SCALE GENOMIC DNA]</scope>
    <source>
        <strain evidence="1">ATCC PRA-205</strain>
    </source>
</reference>
<organism evidence="1 2">
    <name type="scientific">Perkinsus olseni</name>
    <name type="common">Perkinsus atlanticus</name>
    <dbReference type="NCBI Taxonomy" id="32597"/>
    <lineage>
        <taxon>Eukaryota</taxon>
        <taxon>Sar</taxon>
        <taxon>Alveolata</taxon>
        <taxon>Perkinsozoa</taxon>
        <taxon>Perkinsea</taxon>
        <taxon>Perkinsida</taxon>
        <taxon>Perkinsidae</taxon>
        <taxon>Perkinsus</taxon>
    </lineage>
</organism>
<protein>
    <submittedName>
        <fullName evidence="1">Uncharacterized protein</fullName>
    </submittedName>
</protein>
<feature type="non-terminal residue" evidence="1">
    <location>
        <position position="121"/>
    </location>
</feature>